<accession>A0A2S5B6F1</accession>
<proteinExistence type="predicted"/>
<dbReference type="Pfam" id="PF01713">
    <property type="entry name" value="Smr"/>
    <property type="match status" value="1"/>
</dbReference>
<dbReference type="PANTHER" id="PTHR47417">
    <property type="entry name" value="SMR DOMAIN-CONTAINING PROTEIN YPL199C"/>
    <property type="match status" value="1"/>
</dbReference>
<dbReference type="OrthoDB" id="3231855at2759"/>
<dbReference type="EMBL" id="PJQD01000050">
    <property type="protein sequence ID" value="POY72362.1"/>
    <property type="molecule type" value="Genomic_DNA"/>
</dbReference>
<dbReference type="STRING" id="741276.A0A2S5B6F1"/>
<dbReference type="PANTHER" id="PTHR47417:SF1">
    <property type="entry name" value="SMR DOMAIN-CONTAINING PROTEIN YPL199C"/>
    <property type="match status" value="1"/>
</dbReference>
<dbReference type="InterPro" id="IPR036063">
    <property type="entry name" value="Smr_dom_sf"/>
</dbReference>
<reference evidence="2 3" key="1">
    <citation type="journal article" date="2018" name="Front. Microbiol.">
        <title>Prospects for Fungal Bioremediation of Acidic Radioactive Waste Sites: Characterization and Genome Sequence of Rhodotorula taiwanensis MD1149.</title>
        <authorList>
            <person name="Tkavc R."/>
            <person name="Matrosova V.Y."/>
            <person name="Grichenko O.E."/>
            <person name="Gostincar C."/>
            <person name="Volpe R.P."/>
            <person name="Klimenkova P."/>
            <person name="Gaidamakova E.K."/>
            <person name="Zhou C.E."/>
            <person name="Stewart B.J."/>
            <person name="Lyman M.G."/>
            <person name="Malfatti S.A."/>
            <person name="Rubinfeld B."/>
            <person name="Courtot M."/>
            <person name="Singh J."/>
            <person name="Dalgard C.L."/>
            <person name="Hamilton T."/>
            <person name="Frey K.G."/>
            <person name="Gunde-Cimerman N."/>
            <person name="Dugan L."/>
            <person name="Daly M.J."/>
        </authorList>
    </citation>
    <scope>NUCLEOTIDE SEQUENCE [LARGE SCALE GENOMIC DNA]</scope>
    <source>
        <strain evidence="2 3">MD1149</strain>
    </source>
</reference>
<name>A0A2S5B6F1_9BASI</name>
<dbReference type="SMART" id="SM00463">
    <property type="entry name" value="SMR"/>
    <property type="match status" value="1"/>
</dbReference>
<dbReference type="InterPro" id="IPR053020">
    <property type="entry name" value="Smr_domain_protein"/>
</dbReference>
<dbReference type="InterPro" id="IPR013899">
    <property type="entry name" value="DUF1771"/>
</dbReference>
<gene>
    <name evidence="2" type="ORF">BMF94_4665</name>
</gene>
<protein>
    <recommendedName>
        <fullName evidence="1">Smr domain-containing protein</fullName>
    </recommendedName>
</protein>
<dbReference type="Pfam" id="PF08590">
    <property type="entry name" value="DUF1771"/>
    <property type="match status" value="1"/>
</dbReference>
<dbReference type="InterPro" id="IPR002625">
    <property type="entry name" value="Smr_dom"/>
</dbReference>
<sequence length="196" mass="21471">MVGLDPAVVEVQNADMANAQNAHYVSLRNKAIQERDLMGQAFTASKQAYAAGDGEEAHNLSMQGKQHQRNKDQLNAEAAQWIFNENNKVQPPGSVDLHGLYVQEAIEYTERAIKDGRARGFPELRIIVGKGNHSPSHVAKIKPAISSLMQREHLTAHLDQHNAGVLVVQLQGQGTGRDAGQFVREIESKGDTCVVM</sequence>
<evidence type="ECO:0000259" key="1">
    <source>
        <dbReference type="PROSITE" id="PS50828"/>
    </source>
</evidence>
<feature type="domain" description="Smr" evidence="1">
    <location>
        <begin position="95"/>
        <end position="171"/>
    </location>
</feature>
<comment type="caution">
    <text evidence="2">The sequence shown here is derived from an EMBL/GenBank/DDBJ whole genome shotgun (WGS) entry which is preliminary data.</text>
</comment>
<dbReference type="AlphaFoldDB" id="A0A2S5B6F1"/>
<dbReference type="SMART" id="SM01162">
    <property type="entry name" value="DUF1771"/>
    <property type="match status" value="1"/>
</dbReference>
<dbReference type="Proteomes" id="UP000237144">
    <property type="component" value="Unassembled WGS sequence"/>
</dbReference>
<dbReference type="SUPFAM" id="SSF160443">
    <property type="entry name" value="SMR domain-like"/>
    <property type="match status" value="1"/>
</dbReference>
<organism evidence="2 3">
    <name type="scientific">Rhodotorula taiwanensis</name>
    <dbReference type="NCBI Taxonomy" id="741276"/>
    <lineage>
        <taxon>Eukaryota</taxon>
        <taxon>Fungi</taxon>
        <taxon>Dikarya</taxon>
        <taxon>Basidiomycota</taxon>
        <taxon>Pucciniomycotina</taxon>
        <taxon>Microbotryomycetes</taxon>
        <taxon>Sporidiobolales</taxon>
        <taxon>Sporidiobolaceae</taxon>
        <taxon>Rhodotorula</taxon>
    </lineage>
</organism>
<keyword evidence="3" id="KW-1185">Reference proteome</keyword>
<dbReference type="PROSITE" id="PS50828">
    <property type="entry name" value="SMR"/>
    <property type="match status" value="1"/>
</dbReference>
<dbReference type="Gene3D" id="3.30.1370.110">
    <property type="match status" value="1"/>
</dbReference>
<evidence type="ECO:0000313" key="3">
    <source>
        <dbReference type="Proteomes" id="UP000237144"/>
    </source>
</evidence>
<evidence type="ECO:0000313" key="2">
    <source>
        <dbReference type="EMBL" id="POY72362.1"/>
    </source>
</evidence>